<feature type="transmembrane region" description="Helical" evidence="1">
    <location>
        <begin position="81"/>
        <end position="100"/>
    </location>
</feature>
<organism evidence="2 3">
    <name type="scientific">Glutamicibacter creatinolyticus</name>
    <dbReference type="NCBI Taxonomy" id="162496"/>
    <lineage>
        <taxon>Bacteria</taxon>
        <taxon>Bacillati</taxon>
        <taxon>Actinomycetota</taxon>
        <taxon>Actinomycetes</taxon>
        <taxon>Micrococcales</taxon>
        <taxon>Micrococcaceae</taxon>
        <taxon>Glutamicibacter</taxon>
    </lineage>
</organism>
<name>A0A5B7WUW5_9MICC</name>
<dbReference type="Proteomes" id="UP000307000">
    <property type="component" value="Chromosome"/>
</dbReference>
<accession>A0A5B7WUW5</accession>
<feature type="transmembrane region" description="Helical" evidence="1">
    <location>
        <begin position="112"/>
        <end position="131"/>
    </location>
</feature>
<protein>
    <submittedName>
        <fullName evidence="2">Uncharacterized protein</fullName>
    </submittedName>
</protein>
<sequence length="246" mass="24751">MRVKVLISGLLAAAALLVAATLDTPGLSVGAITAVLQLLFAYSWPTLTRSTQPWPLRIILALAGLLATFFAVGMLGPVGMGASMLVIAVGVPLVFMSQVFRGTGASGRLSNTVSGISGLAVVSQGAGLSALGASPSGFGIILVSVIALLGAGACAMTRLPDRAVIFLAPLTGAALGAASSALPLGLAWYHCLLIGALAGVLVGCLRAITLASRAVKRVEDMLAVSTLILLLTGSLSWYAMQVLGQV</sequence>
<evidence type="ECO:0000313" key="3">
    <source>
        <dbReference type="Proteomes" id="UP000307000"/>
    </source>
</evidence>
<feature type="transmembrane region" description="Helical" evidence="1">
    <location>
        <begin position="29"/>
        <end position="47"/>
    </location>
</feature>
<feature type="transmembrane region" description="Helical" evidence="1">
    <location>
        <begin position="137"/>
        <end position="156"/>
    </location>
</feature>
<feature type="transmembrane region" description="Helical" evidence="1">
    <location>
        <begin position="221"/>
        <end position="240"/>
    </location>
</feature>
<keyword evidence="1" id="KW-0472">Membrane</keyword>
<proteinExistence type="predicted"/>
<feature type="transmembrane region" description="Helical" evidence="1">
    <location>
        <begin position="163"/>
        <end position="181"/>
    </location>
</feature>
<feature type="transmembrane region" description="Helical" evidence="1">
    <location>
        <begin position="54"/>
        <end position="75"/>
    </location>
</feature>
<gene>
    <name evidence="2" type="ORF">GcLGCM259_2114</name>
</gene>
<feature type="transmembrane region" description="Helical" evidence="1">
    <location>
        <begin position="187"/>
        <end position="209"/>
    </location>
</feature>
<keyword evidence="1" id="KW-0812">Transmembrane</keyword>
<dbReference type="RefSeq" id="WP_175419402.1">
    <property type="nucleotide sequence ID" value="NZ_CP034412.1"/>
</dbReference>
<dbReference type="AlphaFoldDB" id="A0A5B7WUW5"/>
<keyword evidence="1" id="KW-1133">Transmembrane helix</keyword>
<evidence type="ECO:0000313" key="2">
    <source>
        <dbReference type="EMBL" id="QCY47828.1"/>
    </source>
</evidence>
<reference evidence="2 3" key="1">
    <citation type="submission" date="2018-12" db="EMBL/GenBank/DDBJ databases">
        <title>Complete Genome Sequence of Glutamicibacter creatinolyticus strain LGCM259,isolated from an abscess of a 12-year-old mare in Italy.</title>
        <authorList>
            <person name="Santos R.G."/>
            <person name="Silva A.L."/>
            <person name="Seyffert N."/>
            <person name="Castro T.L.P."/>
            <person name="Attili A.R."/>
            <person name="Rifici C."/>
            <person name="Mazzullo G."/>
            <person name="Brenig B."/>
            <person name="Venanzi F."/>
            <person name="Azevedo V."/>
        </authorList>
    </citation>
    <scope>NUCLEOTIDE SEQUENCE [LARGE SCALE GENOMIC DNA]</scope>
    <source>
        <strain evidence="2 3">LGCM 259</strain>
    </source>
</reference>
<dbReference type="KEGG" id="gcr:GcLGCM259_2114"/>
<dbReference type="EMBL" id="CP034412">
    <property type="protein sequence ID" value="QCY47828.1"/>
    <property type="molecule type" value="Genomic_DNA"/>
</dbReference>
<keyword evidence="3" id="KW-1185">Reference proteome</keyword>
<evidence type="ECO:0000256" key="1">
    <source>
        <dbReference type="SAM" id="Phobius"/>
    </source>
</evidence>